<dbReference type="Proteomes" id="UP000765509">
    <property type="component" value="Unassembled WGS sequence"/>
</dbReference>
<organism evidence="1 2">
    <name type="scientific">Austropuccinia psidii MF-1</name>
    <dbReference type="NCBI Taxonomy" id="1389203"/>
    <lineage>
        <taxon>Eukaryota</taxon>
        <taxon>Fungi</taxon>
        <taxon>Dikarya</taxon>
        <taxon>Basidiomycota</taxon>
        <taxon>Pucciniomycotina</taxon>
        <taxon>Pucciniomycetes</taxon>
        <taxon>Pucciniales</taxon>
        <taxon>Sphaerophragmiaceae</taxon>
        <taxon>Austropuccinia</taxon>
    </lineage>
</organism>
<comment type="caution">
    <text evidence="1">The sequence shown here is derived from an EMBL/GenBank/DDBJ whole genome shotgun (WGS) entry which is preliminary data.</text>
</comment>
<proteinExistence type="predicted"/>
<sequence>MRHQRKQQLEIYDFFKSYSAMDTCLGDFGAFRTAAFDASGCLIQTSGTHLSYTESLEGSHSTTCSEESGRQATTECATLEVAASRHLNKTQM</sequence>
<keyword evidence="2" id="KW-1185">Reference proteome</keyword>
<dbReference type="EMBL" id="AVOT02000148">
    <property type="protein sequence ID" value="MBW0461374.1"/>
    <property type="molecule type" value="Genomic_DNA"/>
</dbReference>
<gene>
    <name evidence="1" type="ORF">O181_001089</name>
</gene>
<dbReference type="AlphaFoldDB" id="A0A9Q3B9T3"/>
<accession>A0A9Q3B9T3</accession>
<reference evidence="1" key="1">
    <citation type="submission" date="2021-03" db="EMBL/GenBank/DDBJ databases">
        <title>Draft genome sequence of rust myrtle Austropuccinia psidii MF-1, a brazilian biotype.</title>
        <authorList>
            <person name="Quecine M.C."/>
            <person name="Pachon D.M.R."/>
            <person name="Bonatelli M.L."/>
            <person name="Correr F.H."/>
            <person name="Franceschini L.M."/>
            <person name="Leite T.F."/>
            <person name="Margarido G.R.A."/>
            <person name="Almeida C.A."/>
            <person name="Ferrarezi J.A."/>
            <person name="Labate C.A."/>
        </authorList>
    </citation>
    <scope>NUCLEOTIDE SEQUENCE</scope>
    <source>
        <strain evidence="1">MF-1</strain>
    </source>
</reference>
<name>A0A9Q3B9T3_9BASI</name>
<protein>
    <submittedName>
        <fullName evidence="1">Uncharacterized protein</fullName>
    </submittedName>
</protein>
<evidence type="ECO:0000313" key="1">
    <source>
        <dbReference type="EMBL" id="MBW0461374.1"/>
    </source>
</evidence>
<evidence type="ECO:0000313" key="2">
    <source>
        <dbReference type="Proteomes" id="UP000765509"/>
    </source>
</evidence>